<feature type="transmembrane region" description="Helical" evidence="9">
    <location>
        <begin position="124"/>
        <end position="149"/>
    </location>
</feature>
<evidence type="ECO:0000256" key="9">
    <source>
        <dbReference type="SAM" id="Phobius"/>
    </source>
</evidence>
<dbReference type="PANTHER" id="PTHR14275:SF0">
    <property type="entry name" value="LIPID DROPLET ASSEMBLY FACTOR 1"/>
    <property type="match status" value="1"/>
</dbReference>
<comment type="caution">
    <text evidence="10">The sequence shown here is derived from an EMBL/GenBank/DDBJ whole genome shotgun (WGS) entry which is preliminary data.</text>
</comment>
<organism evidence="10 11">
    <name type="scientific">Coilia grayii</name>
    <name type="common">Gray's grenadier anchovy</name>
    <dbReference type="NCBI Taxonomy" id="363190"/>
    <lineage>
        <taxon>Eukaryota</taxon>
        <taxon>Metazoa</taxon>
        <taxon>Chordata</taxon>
        <taxon>Craniata</taxon>
        <taxon>Vertebrata</taxon>
        <taxon>Euteleostomi</taxon>
        <taxon>Actinopterygii</taxon>
        <taxon>Neopterygii</taxon>
        <taxon>Teleostei</taxon>
        <taxon>Clupei</taxon>
        <taxon>Clupeiformes</taxon>
        <taxon>Clupeoidei</taxon>
        <taxon>Engraulidae</taxon>
        <taxon>Coilinae</taxon>
        <taxon>Coilia</taxon>
    </lineage>
</organism>
<dbReference type="PANTHER" id="PTHR14275">
    <property type="entry name" value="PROMETHIN"/>
    <property type="match status" value="1"/>
</dbReference>
<evidence type="ECO:0000256" key="1">
    <source>
        <dbReference type="ARBA" id="ARBA00004477"/>
    </source>
</evidence>
<protein>
    <recommendedName>
        <fullName evidence="12">Promethin</fullName>
    </recommendedName>
</protein>
<evidence type="ECO:0000256" key="4">
    <source>
        <dbReference type="ARBA" id="ARBA00022677"/>
    </source>
</evidence>
<comment type="subcellular location">
    <subcellularLocation>
        <location evidence="1">Endoplasmic reticulum membrane</location>
        <topology evidence="1">Multi-pass membrane protein</topology>
    </subcellularLocation>
    <subcellularLocation>
        <location evidence="2">Lipid droplet</location>
    </subcellularLocation>
</comment>
<name>A0ABD1KR64_9TELE</name>
<keyword evidence="6" id="KW-0256">Endoplasmic reticulum</keyword>
<keyword evidence="4" id="KW-0551">Lipid droplet</keyword>
<accession>A0ABD1KR64</accession>
<evidence type="ECO:0000313" key="10">
    <source>
        <dbReference type="EMBL" id="KAL2101645.1"/>
    </source>
</evidence>
<evidence type="ECO:0000313" key="11">
    <source>
        <dbReference type="Proteomes" id="UP001591681"/>
    </source>
</evidence>
<evidence type="ECO:0000256" key="5">
    <source>
        <dbReference type="ARBA" id="ARBA00022692"/>
    </source>
</evidence>
<keyword evidence="5 9" id="KW-0812">Transmembrane</keyword>
<evidence type="ECO:0008006" key="12">
    <source>
        <dbReference type="Google" id="ProtNLM"/>
    </source>
</evidence>
<proteinExistence type="inferred from homology"/>
<evidence type="ECO:0000256" key="3">
    <source>
        <dbReference type="ARBA" id="ARBA00007618"/>
    </source>
</evidence>
<keyword evidence="11" id="KW-1185">Reference proteome</keyword>
<keyword evidence="8 9" id="KW-0472">Membrane</keyword>
<feature type="transmembrane region" description="Helical" evidence="9">
    <location>
        <begin position="68"/>
        <end position="88"/>
    </location>
</feature>
<reference evidence="10 11" key="1">
    <citation type="submission" date="2024-09" db="EMBL/GenBank/DDBJ databases">
        <title>A chromosome-level genome assembly of Gray's grenadier anchovy, Coilia grayii.</title>
        <authorList>
            <person name="Fu Z."/>
        </authorList>
    </citation>
    <scope>NUCLEOTIDE SEQUENCE [LARGE SCALE GENOMIC DNA]</scope>
    <source>
        <strain evidence="10">G4</strain>
        <tissue evidence="10">Muscle</tissue>
    </source>
</reference>
<dbReference type="EMBL" id="JBHFQA010000003">
    <property type="protein sequence ID" value="KAL2101645.1"/>
    <property type="molecule type" value="Genomic_DNA"/>
</dbReference>
<dbReference type="GO" id="GO:0005789">
    <property type="term" value="C:endoplasmic reticulum membrane"/>
    <property type="evidence" value="ECO:0007669"/>
    <property type="project" value="UniProtKB-SubCell"/>
</dbReference>
<keyword evidence="7 9" id="KW-1133">Transmembrane helix</keyword>
<dbReference type="Pfam" id="PF16015">
    <property type="entry name" value="Promethin"/>
    <property type="match status" value="1"/>
</dbReference>
<dbReference type="GO" id="GO:0005811">
    <property type="term" value="C:lipid droplet"/>
    <property type="evidence" value="ECO:0007669"/>
    <property type="project" value="UniProtKB-SubCell"/>
</dbReference>
<comment type="similarity">
    <text evidence="3">Belongs to the LDAF1 family.</text>
</comment>
<dbReference type="Proteomes" id="UP001591681">
    <property type="component" value="Unassembled WGS sequence"/>
</dbReference>
<dbReference type="AlphaFoldDB" id="A0ABD1KR64"/>
<evidence type="ECO:0000256" key="7">
    <source>
        <dbReference type="ARBA" id="ARBA00022989"/>
    </source>
</evidence>
<sequence>MWEAHSCQKLTSHGYSTSICMLYDNEPFPPEDGMPDSFCSMMEQKHMDPRIRELMNSSVGRYLIEHPFIALNLMVFTVMATVPVGLFLGFGLVTFAATTISMIFIEVFLLALGGATLLCALGGLAVVAVFISSFLTACYITTSCIYKLYYRERYLDFSMCVCVCGPYALTVTHQI</sequence>
<evidence type="ECO:0000256" key="2">
    <source>
        <dbReference type="ARBA" id="ARBA00004502"/>
    </source>
</evidence>
<dbReference type="InterPro" id="IPR029709">
    <property type="entry name" value="LDAF1"/>
</dbReference>
<evidence type="ECO:0000256" key="6">
    <source>
        <dbReference type="ARBA" id="ARBA00022824"/>
    </source>
</evidence>
<feature type="transmembrane region" description="Helical" evidence="9">
    <location>
        <begin position="95"/>
        <end position="118"/>
    </location>
</feature>
<gene>
    <name evidence="10" type="ORF">ACEWY4_003406</name>
</gene>
<evidence type="ECO:0000256" key="8">
    <source>
        <dbReference type="ARBA" id="ARBA00023136"/>
    </source>
</evidence>